<dbReference type="CDD" id="cd00637">
    <property type="entry name" value="7tm_classA_rhodopsin-like"/>
    <property type="match status" value="1"/>
</dbReference>
<protein>
    <recommendedName>
        <fullName evidence="10">G-protein coupled receptors family 1 profile domain-containing protein</fullName>
    </recommendedName>
</protein>
<evidence type="ECO:0000256" key="1">
    <source>
        <dbReference type="ARBA" id="ARBA00004651"/>
    </source>
</evidence>
<evidence type="ECO:0000256" key="3">
    <source>
        <dbReference type="ARBA" id="ARBA00022692"/>
    </source>
</evidence>
<feature type="transmembrane region" description="Helical" evidence="9">
    <location>
        <begin position="58"/>
        <end position="84"/>
    </location>
</feature>
<evidence type="ECO:0000256" key="7">
    <source>
        <dbReference type="ARBA" id="ARBA00023170"/>
    </source>
</evidence>
<dbReference type="Gene3D" id="1.20.1070.10">
    <property type="entry name" value="Rhodopsin 7-helix transmembrane proteins"/>
    <property type="match status" value="1"/>
</dbReference>
<sequence length="180" mass="20442">MTFLFAQFDRYLAVCHPYVYGRFVTKQFVIVVNVYCWVHNIAHLIISKLMPVSRSTQMYAVSIALFQLIVLTKVVMTIKLYVVARFQLDREPPGAEKEGKKESLRIIIFVVISFLVLWGPSFLHIIIKFVTGRGVTSRNQATNVFSIMARFNASSVFTRFDSCGGEVHWDGVESLSVPLG</sequence>
<keyword evidence="2" id="KW-1003">Cell membrane</keyword>
<name>A0A4Z2FJL5_9TELE</name>
<evidence type="ECO:0000313" key="12">
    <source>
        <dbReference type="Proteomes" id="UP000314294"/>
    </source>
</evidence>
<feature type="transmembrane region" description="Helical" evidence="9">
    <location>
        <begin position="28"/>
        <end position="46"/>
    </location>
</feature>
<keyword evidence="6 9" id="KW-0472">Membrane</keyword>
<dbReference type="InterPro" id="IPR017452">
    <property type="entry name" value="GPCR_Rhodpsn_7TM"/>
</dbReference>
<keyword evidence="8" id="KW-0807">Transducer</keyword>
<comment type="caution">
    <text evidence="11">The sequence shown here is derived from an EMBL/GenBank/DDBJ whole genome shotgun (WGS) entry which is preliminary data.</text>
</comment>
<dbReference type="GO" id="GO:0004930">
    <property type="term" value="F:G protein-coupled receptor activity"/>
    <property type="evidence" value="ECO:0007669"/>
    <property type="project" value="UniProtKB-KW"/>
</dbReference>
<organism evidence="11 12">
    <name type="scientific">Liparis tanakae</name>
    <name type="common">Tanaka's snailfish</name>
    <dbReference type="NCBI Taxonomy" id="230148"/>
    <lineage>
        <taxon>Eukaryota</taxon>
        <taxon>Metazoa</taxon>
        <taxon>Chordata</taxon>
        <taxon>Craniata</taxon>
        <taxon>Vertebrata</taxon>
        <taxon>Euteleostomi</taxon>
        <taxon>Actinopterygii</taxon>
        <taxon>Neopterygii</taxon>
        <taxon>Teleostei</taxon>
        <taxon>Neoteleostei</taxon>
        <taxon>Acanthomorphata</taxon>
        <taxon>Eupercaria</taxon>
        <taxon>Perciformes</taxon>
        <taxon>Cottioidei</taxon>
        <taxon>Cottales</taxon>
        <taxon>Liparidae</taxon>
        <taxon>Liparis</taxon>
    </lineage>
</organism>
<feature type="transmembrane region" description="Helical" evidence="9">
    <location>
        <begin position="104"/>
        <end position="127"/>
    </location>
</feature>
<keyword evidence="12" id="KW-1185">Reference proteome</keyword>
<dbReference type="GO" id="GO:0005886">
    <property type="term" value="C:plasma membrane"/>
    <property type="evidence" value="ECO:0007669"/>
    <property type="project" value="UniProtKB-SubCell"/>
</dbReference>
<dbReference type="SUPFAM" id="SSF81321">
    <property type="entry name" value="Family A G protein-coupled receptor-like"/>
    <property type="match status" value="1"/>
</dbReference>
<comment type="subcellular location">
    <subcellularLocation>
        <location evidence="1">Cell membrane</location>
        <topology evidence="1">Multi-pass membrane protein</topology>
    </subcellularLocation>
</comment>
<evidence type="ECO:0000256" key="9">
    <source>
        <dbReference type="SAM" id="Phobius"/>
    </source>
</evidence>
<evidence type="ECO:0000313" key="11">
    <source>
        <dbReference type="EMBL" id="TNN40482.1"/>
    </source>
</evidence>
<gene>
    <name evidence="11" type="ORF">EYF80_049340</name>
</gene>
<dbReference type="Proteomes" id="UP000314294">
    <property type="component" value="Unassembled WGS sequence"/>
</dbReference>
<evidence type="ECO:0000256" key="2">
    <source>
        <dbReference type="ARBA" id="ARBA00022475"/>
    </source>
</evidence>
<keyword evidence="7" id="KW-0675">Receptor</keyword>
<keyword evidence="3 9" id="KW-0812">Transmembrane</keyword>
<dbReference type="AlphaFoldDB" id="A0A4Z2FJL5"/>
<keyword evidence="5" id="KW-0297">G-protein coupled receptor</keyword>
<dbReference type="PANTHER" id="PTHR22750">
    <property type="entry name" value="G-PROTEIN COUPLED RECEPTOR"/>
    <property type="match status" value="1"/>
</dbReference>
<dbReference type="PROSITE" id="PS50262">
    <property type="entry name" value="G_PROTEIN_RECEP_F1_2"/>
    <property type="match status" value="1"/>
</dbReference>
<keyword evidence="4 9" id="KW-1133">Transmembrane helix</keyword>
<evidence type="ECO:0000256" key="4">
    <source>
        <dbReference type="ARBA" id="ARBA00022989"/>
    </source>
</evidence>
<evidence type="ECO:0000256" key="8">
    <source>
        <dbReference type="ARBA" id="ARBA00023224"/>
    </source>
</evidence>
<dbReference type="EMBL" id="SRLO01001185">
    <property type="protein sequence ID" value="TNN40482.1"/>
    <property type="molecule type" value="Genomic_DNA"/>
</dbReference>
<accession>A0A4Z2FJL5</accession>
<evidence type="ECO:0000256" key="6">
    <source>
        <dbReference type="ARBA" id="ARBA00023136"/>
    </source>
</evidence>
<evidence type="ECO:0000259" key="10">
    <source>
        <dbReference type="PROSITE" id="PS50262"/>
    </source>
</evidence>
<feature type="domain" description="G-protein coupled receptors family 1 profile" evidence="10">
    <location>
        <begin position="1"/>
        <end position="169"/>
    </location>
</feature>
<proteinExistence type="predicted"/>
<evidence type="ECO:0000256" key="5">
    <source>
        <dbReference type="ARBA" id="ARBA00023040"/>
    </source>
</evidence>
<reference evidence="11 12" key="1">
    <citation type="submission" date="2019-03" db="EMBL/GenBank/DDBJ databases">
        <title>First draft genome of Liparis tanakae, snailfish: a comprehensive survey of snailfish specific genes.</title>
        <authorList>
            <person name="Kim W."/>
            <person name="Song I."/>
            <person name="Jeong J.-H."/>
            <person name="Kim D."/>
            <person name="Kim S."/>
            <person name="Ryu S."/>
            <person name="Song J.Y."/>
            <person name="Lee S.K."/>
        </authorList>
    </citation>
    <scope>NUCLEOTIDE SEQUENCE [LARGE SCALE GENOMIC DNA]</scope>
    <source>
        <tissue evidence="11">Muscle</tissue>
    </source>
</reference>